<evidence type="ECO:0000259" key="1">
    <source>
        <dbReference type="Pfam" id="PF01370"/>
    </source>
</evidence>
<dbReference type="SUPFAM" id="SSF51735">
    <property type="entry name" value="NAD(P)-binding Rossmann-fold domains"/>
    <property type="match status" value="1"/>
</dbReference>
<reference evidence="2" key="1">
    <citation type="submission" date="2018-05" db="EMBL/GenBank/DDBJ databases">
        <authorList>
            <person name="Lanie J.A."/>
            <person name="Ng W.-L."/>
            <person name="Kazmierczak K.M."/>
            <person name="Andrzejewski T.M."/>
            <person name="Davidsen T.M."/>
            <person name="Wayne K.J."/>
            <person name="Tettelin H."/>
            <person name="Glass J.I."/>
            <person name="Rusch D."/>
            <person name="Podicherti R."/>
            <person name="Tsui H.-C.T."/>
            <person name="Winkler M.E."/>
        </authorList>
    </citation>
    <scope>NUCLEOTIDE SEQUENCE</scope>
</reference>
<accession>A0A383BPM5</accession>
<proteinExistence type="predicted"/>
<dbReference type="Gene3D" id="3.40.50.720">
    <property type="entry name" value="NAD(P)-binding Rossmann-like Domain"/>
    <property type="match status" value="1"/>
</dbReference>
<dbReference type="InterPro" id="IPR036291">
    <property type="entry name" value="NAD(P)-bd_dom_sf"/>
</dbReference>
<gene>
    <name evidence="2" type="ORF">METZ01_LOCUS474683</name>
</gene>
<dbReference type="Pfam" id="PF01370">
    <property type="entry name" value="Epimerase"/>
    <property type="match status" value="1"/>
</dbReference>
<feature type="domain" description="NAD-dependent epimerase/dehydratase" evidence="1">
    <location>
        <begin position="3"/>
        <end position="30"/>
    </location>
</feature>
<organism evidence="2">
    <name type="scientific">marine metagenome</name>
    <dbReference type="NCBI Taxonomy" id="408172"/>
    <lineage>
        <taxon>unclassified sequences</taxon>
        <taxon>metagenomes</taxon>
        <taxon>ecological metagenomes</taxon>
    </lineage>
</organism>
<name>A0A383BPM5_9ZZZZ</name>
<dbReference type="InterPro" id="IPR001509">
    <property type="entry name" value="Epimerase_deHydtase"/>
</dbReference>
<evidence type="ECO:0000313" key="2">
    <source>
        <dbReference type="EMBL" id="SVE21829.1"/>
    </source>
</evidence>
<protein>
    <recommendedName>
        <fullName evidence="1">NAD-dependent epimerase/dehydratase domain-containing protein</fullName>
    </recommendedName>
</protein>
<feature type="non-terminal residue" evidence="2">
    <location>
        <position position="30"/>
    </location>
</feature>
<sequence>MKILVTGAAGFIGAAVSQYLINRGDQVVGI</sequence>
<dbReference type="AlphaFoldDB" id="A0A383BPM5"/>
<dbReference type="EMBL" id="UINC01202159">
    <property type="protein sequence ID" value="SVE21829.1"/>
    <property type="molecule type" value="Genomic_DNA"/>
</dbReference>